<dbReference type="GO" id="GO:0000160">
    <property type="term" value="P:phosphorelay signal transduction system"/>
    <property type="evidence" value="ECO:0007669"/>
    <property type="project" value="InterPro"/>
</dbReference>
<evidence type="ECO:0000259" key="3">
    <source>
        <dbReference type="PROSITE" id="PS50110"/>
    </source>
</evidence>
<dbReference type="CDD" id="cd17536">
    <property type="entry name" value="REC_YesN-like"/>
    <property type="match status" value="1"/>
</dbReference>
<accession>A0A1G6ED97</accession>
<dbReference type="OrthoDB" id="9800029at2"/>
<dbReference type="STRING" id="617002.SAMN05660653_02772"/>
<proteinExistence type="predicted"/>
<dbReference type="SMART" id="SM00448">
    <property type="entry name" value="REC"/>
    <property type="match status" value="1"/>
</dbReference>
<dbReference type="InterPro" id="IPR001789">
    <property type="entry name" value="Sig_transdc_resp-reg_receiver"/>
</dbReference>
<evidence type="ECO:0000256" key="1">
    <source>
        <dbReference type="ARBA" id="ARBA00022553"/>
    </source>
</evidence>
<sequence>MRKILVIDDEKPTLSMFRLFLNAYGFTVFTAENGEDGLDVFQKEDPAIVITDIKMPGMDGLEVLKRIKELNPLAEVIIITGHGDLDLAIRALNMNATDFINKPIQRSALDQALRRAEERLAMAESEEKDIAWDQDGELACIDIRGNVNAASEPLLLETYGQINERNLRRILFRFSENASVNGAGIAVLIQLLTESKNRDQAVIMTGLAENFRKVFEMVGVTKLARIMVDETEARKQLKSM</sequence>
<dbReference type="PANTHER" id="PTHR44591">
    <property type="entry name" value="STRESS RESPONSE REGULATOR PROTEIN 1"/>
    <property type="match status" value="1"/>
</dbReference>
<protein>
    <submittedName>
        <fullName evidence="5">STAS domain-containing protein</fullName>
    </submittedName>
</protein>
<dbReference type="RefSeq" id="WP_092123079.1">
    <property type="nucleotide sequence ID" value="NZ_FMXO01000017.1"/>
</dbReference>
<keyword evidence="6" id="KW-1185">Reference proteome</keyword>
<name>A0A1G6ED97_9BACT</name>
<dbReference type="PROSITE" id="PS50110">
    <property type="entry name" value="RESPONSE_REGULATORY"/>
    <property type="match status" value="1"/>
</dbReference>
<dbReference type="Pfam" id="PF00072">
    <property type="entry name" value="Response_reg"/>
    <property type="match status" value="1"/>
</dbReference>
<dbReference type="PROSITE" id="PS50801">
    <property type="entry name" value="STAS"/>
    <property type="match status" value="1"/>
</dbReference>
<dbReference type="Gene3D" id="3.30.750.24">
    <property type="entry name" value="STAS domain"/>
    <property type="match status" value="1"/>
</dbReference>
<dbReference type="CDD" id="cd07043">
    <property type="entry name" value="STAS_anti-anti-sigma_factors"/>
    <property type="match status" value="1"/>
</dbReference>
<evidence type="ECO:0000259" key="4">
    <source>
        <dbReference type="PROSITE" id="PS50801"/>
    </source>
</evidence>
<dbReference type="EMBL" id="FMXO01000017">
    <property type="protein sequence ID" value="SDB55404.1"/>
    <property type="molecule type" value="Genomic_DNA"/>
</dbReference>
<dbReference type="InterPro" id="IPR036513">
    <property type="entry name" value="STAS_dom_sf"/>
</dbReference>
<gene>
    <name evidence="5" type="ORF">SAMN05660653_02772</name>
</gene>
<feature type="domain" description="Response regulatory" evidence="3">
    <location>
        <begin position="3"/>
        <end position="117"/>
    </location>
</feature>
<dbReference type="Gene3D" id="3.40.50.2300">
    <property type="match status" value="1"/>
</dbReference>
<dbReference type="SUPFAM" id="SSF52172">
    <property type="entry name" value="CheY-like"/>
    <property type="match status" value="1"/>
</dbReference>
<dbReference type="InterPro" id="IPR050595">
    <property type="entry name" value="Bact_response_regulator"/>
</dbReference>
<dbReference type="InterPro" id="IPR002645">
    <property type="entry name" value="STAS_dom"/>
</dbReference>
<dbReference type="SUPFAM" id="SSF52091">
    <property type="entry name" value="SpoIIaa-like"/>
    <property type="match status" value="1"/>
</dbReference>
<evidence type="ECO:0000256" key="2">
    <source>
        <dbReference type="PROSITE-ProRule" id="PRU00169"/>
    </source>
</evidence>
<keyword evidence="1 2" id="KW-0597">Phosphoprotein</keyword>
<dbReference type="AlphaFoldDB" id="A0A1G6ED97"/>
<feature type="modified residue" description="4-aspartylphosphate" evidence="2">
    <location>
        <position position="52"/>
    </location>
</feature>
<dbReference type="InterPro" id="IPR011006">
    <property type="entry name" value="CheY-like_superfamily"/>
</dbReference>
<organism evidence="5 6">
    <name type="scientific">Desulfonatronum thiosulfatophilum</name>
    <dbReference type="NCBI Taxonomy" id="617002"/>
    <lineage>
        <taxon>Bacteria</taxon>
        <taxon>Pseudomonadati</taxon>
        <taxon>Thermodesulfobacteriota</taxon>
        <taxon>Desulfovibrionia</taxon>
        <taxon>Desulfovibrionales</taxon>
        <taxon>Desulfonatronaceae</taxon>
        <taxon>Desulfonatronum</taxon>
    </lineage>
</organism>
<dbReference type="Pfam" id="PF01740">
    <property type="entry name" value="STAS"/>
    <property type="match status" value="1"/>
</dbReference>
<reference evidence="5 6" key="1">
    <citation type="submission" date="2016-10" db="EMBL/GenBank/DDBJ databases">
        <authorList>
            <person name="de Groot N.N."/>
        </authorList>
    </citation>
    <scope>NUCLEOTIDE SEQUENCE [LARGE SCALE GENOMIC DNA]</scope>
    <source>
        <strain evidence="5 6">ASO4-2</strain>
    </source>
</reference>
<dbReference type="PANTHER" id="PTHR44591:SF3">
    <property type="entry name" value="RESPONSE REGULATORY DOMAIN-CONTAINING PROTEIN"/>
    <property type="match status" value="1"/>
</dbReference>
<evidence type="ECO:0000313" key="6">
    <source>
        <dbReference type="Proteomes" id="UP000198771"/>
    </source>
</evidence>
<feature type="domain" description="STAS" evidence="4">
    <location>
        <begin position="141"/>
        <end position="240"/>
    </location>
</feature>
<dbReference type="Proteomes" id="UP000198771">
    <property type="component" value="Unassembled WGS sequence"/>
</dbReference>
<evidence type="ECO:0000313" key="5">
    <source>
        <dbReference type="EMBL" id="SDB55404.1"/>
    </source>
</evidence>